<dbReference type="SUPFAM" id="SSF82771">
    <property type="entry name" value="GIY-YIG endonuclease"/>
    <property type="match status" value="1"/>
</dbReference>
<comment type="similarity">
    <text evidence="1">Belongs to the UPF0213 family.</text>
</comment>
<evidence type="ECO:0000256" key="1">
    <source>
        <dbReference type="ARBA" id="ARBA00007435"/>
    </source>
</evidence>
<sequence>MEIYYVYIIRCNTSGTLYKGYTKNIPNRLKQHNNGESRFTRKMGPWSLIYAEKCISKKEARIREKQIKRYNRKYLEWLCLQPINCANDFS</sequence>
<dbReference type="RefSeq" id="WP_425568725.1">
    <property type="nucleotide sequence ID" value="NZ_BAABGR010000040.1"/>
</dbReference>
<keyword evidence="4" id="KW-1185">Reference proteome</keyword>
<proteinExistence type="inferred from homology"/>
<dbReference type="PANTHER" id="PTHR34477">
    <property type="entry name" value="UPF0213 PROTEIN YHBQ"/>
    <property type="match status" value="1"/>
</dbReference>
<dbReference type="Gene3D" id="3.40.1440.10">
    <property type="entry name" value="GIY-YIG endonuclease"/>
    <property type="match status" value="1"/>
</dbReference>
<organism evidence="3 4">
    <name type="scientific">Sphingobacterium thermophilum</name>
    <dbReference type="NCBI Taxonomy" id="768534"/>
    <lineage>
        <taxon>Bacteria</taxon>
        <taxon>Pseudomonadati</taxon>
        <taxon>Bacteroidota</taxon>
        <taxon>Sphingobacteriia</taxon>
        <taxon>Sphingobacteriales</taxon>
        <taxon>Sphingobacteriaceae</taxon>
        <taxon>Sphingobacterium</taxon>
    </lineage>
</organism>
<protein>
    <recommendedName>
        <fullName evidence="2">GIY-YIG domain-containing protein</fullName>
    </recommendedName>
</protein>
<gene>
    <name evidence="3" type="ORF">GCM10023173_25170</name>
</gene>
<accession>A0ABP8R865</accession>
<dbReference type="PANTHER" id="PTHR34477:SF1">
    <property type="entry name" value="UPF0213 PROTEIN YHBQ"/>
    <property type="match status" value="1"/>
</dbReference>
<dbReference type="InterPro" id="IPR000305">
    <property type="entry name" value="GIY-YIG_endonuc"/>
</dbReference>
<dbReference type="InterPro" id="IPR050190">
    <property type="entry name" value="UPF0213_domain"/>
</dbReference>
<evidence type="ECO:0000313" key="3">
    <source>
        <dbReference type="EMBL" id="GAA4520685.1"/>
    </source>
</evidence>
<name>A0ABP8R865_9SPHI</name>
<dbReference type="Proteomes" id="UP001500394">
    <property type="component" value="Unassembled WGS sequence"/>
</dbReference>
<feature type="domain" description="GIY-YIG" evidence="2">
    <location>
        <begin position="2"/>
        <end position="77"/>
    </location>
</feature>
<evidence type="ECO:0000313" key="4">
    <source>
        <dbReference type="Proteomes" id="UP001500394"/>
    </source>
</evidence>
<comment type="caution">
    <text evidence="3">The sequence shown here is derived from an EMBL/GenBank/DDBJ whole genome shotgun (WGS) entry which is preliminary data.</text>
</comment>
<dbReference type="InterPro" id="IPR035901">
    <property type="entry name" value="GIY-YIG_endonuc_sf"/>
</dbReference>
<dbReference type="CDD" id="cd10449">
    <property type="entry name" value="GIY-YIG_SLX1_like"/>
    <property type="match status" value="1"/>
</dbReference>
<reference evidence="4" key="1">
    <citation type="journal article" date="2019" name="Int. J. Syst. Evol. Microbiol.">
        <title>The Global Catalogue of Microorganisms (GCM) 10K type strain sequencing project: providing services to taxonomists for standard genome sequencing and annotation.</title>
        <authorList>
            <consortium name="The Broad Institute Genomics Platform"/>
            <consortium name="The Broad Institute Genome Sequencing Center for Infectious Disease"/>
            <person name="Wu L."/>
            <person name="Ma J."/>
        </authorList>
    </citation>
    <scope>NUCLEOTIDE SEQUENCE [LARGE SCALE GENOMIC DNA]</scope>
    <source>
        <strain evidence="4">JCM 17858</strain>
    </source>
</reference>
<evidence type="ECO:0000259" key="2">
    <source>
        <dbReference type="PROSITE" id="PS50164"/>
    </source>
</evidence>
<dbReference type="PROSITE" id="PS50164">
    <property type="entry name" value="GIY_YIG"/>
    <property type="match status" value="1"/>
</dbReference>
<dbReference type="Pfam" id="PF01541">
    <property type="entry name" value="GIY-YIG"/>
    <property type="match status" value="1"/>
</dbReference>
<dbReference type="EMBL" id="BAABGR010000040">
    <property type="protein sequence ID" value="GAA4520685.1"/>
    <property type="molecule type" value="Genomic_DNA"/>
</dbReference>